<evidence type="ECO:0000259" key="1">
    <source>
        <dbReference type="Pfam" id="PF26138"/>
    </source>
</evidence>
<dbReference type="AlphaFoldDB" id="A0AAV6WYG1"/>
<dbReference type="Proteomes" id="UP000826271">
    <property type="component" value="Unassembled WGS sequence"/>
</dbReference>
<organism evidence="2 3">
    <name type="scientific">Buddleja alternifolia</name>
    <dbReference type="NCBI Taxonomy" id="168488"/>
    <lineage>
        <taxon>Eukaryota</taxon>
        <taxon>Viridiplantae</taxon>
        <taxon>Streptophyta</taxon>
        <taxon>Embryophyta</taxon>
        <taxon>Tracheophyta</taxon>
        <taxon>Spermatophyta</taxon>
        <taxon>Magnoliopsida</taxon>
        <taxon>eudicotyledons</taxon>
        <taxon>Gunneridae</taxon>
        <taxon>Pentapetalae</taxon>
        <taxon>asterids</taxon>
        <taxon>lamiids</taxon>
        <taxon>Lamiales</taxon>
        <taxon>Scrophulariaceae</taxon>
        <taxon>Buddlejeae</taxon>
        <taxon>Buddleja</taxon>
    </lineage>
</organism>
<protein>
    <recommendedName>
        <fullName evidence="1">DUF8040 domain-containing protein</fullName>
    </recommendedName>
</protein>
<proteinExistence type="predicted"/>
<dbReference type="Pfam" id="PF26138">
    <property type="entry name" value="DUF8040"/>
    <property type="match status" value="1"/>
</dbReference>
<accession>A0AAV6WYG1</accession>
<evidence type="ECO:0000313" key="3">
    <source>
        <dbReference type="Proteomes" id="UP000826271"/>
    </source>
</evidence>
<name>A0AAV6WYG1_9LAMI</name>
<dbReference type="EMBL" id="WHWC01000011">
    <property type="protein sequence ID" value="KAG8374060.1"/>
    <property type="molecule type" value="Genomic_DNA"/>
</dbReference>
<sequence>MDMSTFARLCYLLHNVGGLSDSKYVRVKEKVCFFLSVLAHHKKNMTVKFDHVQSGHTGCLGALDGTYINVQTPLAHKPRYRNCKCGISVNRWTVFRSTTFYPLCTQNRMILTCALLHNFIRLEMEVDPTEAQIHEDHREFYNDDHSAEVEYVATVNPSNEWSVWRDNLAGEMFNEWCGGR</sequence>
<dbReference type="InterPro" id="IPR058353">
    <property type="entry name" value="DUF8040"/>
</dbReference>
<gene>
    <name evidence="2" type="ORF">BUALT_Bualt11G0091600</name>
</gene>
<keyword evidence="3" id="KW-1185">Reference proteome</keyword>
<comment type="caution">
    <text evidence="2">The sequence shown here is derived from an EMBL/GenBank/DDBJ whole genome shotgun (WGS) entry which is preliminary data.</text>
</comment>
<reference evidence="2" key="1">
    <citation type="submission" date="2019-10" db="EMBL/GenBank/DDBJ databases">
        <authorList>
            <person name="Zhang R."/>
            <person name="Pan Y."/>
            <person name="Wang J."/>
            <person name="Ma R."/>
            <person name="Yu S."/>
        </authorList>
    </citation>
    <scope>NUCLEOTIDE SEQUENCE</scope>
    <source>
        <strain evidence="2">LA-IB0</strain>
        <tissue evidence="2">Leaf</tissue>
    </source>
</reference>
<evidence type="ECO:0000313" key="2">
    <source>
        <dbReference type="EMBL" id="KAG8374060.1"/>
    </source>
</evidence>
<feature type="domain" description="DUF8040" evidence="1">
    <location>
        <begin position="1"/>
        <end position="57"/>
    </location>
</feature>